<feature type="chain" id="PRO_5036776332" evidence="2">
    <location>
        <begin position="24"/>
        <end position="179"/>
    </location>
</feature>
<evidence type="ECO:0000256" key="2">
    <source>
        <dbReference type="SAM" id="SignalP"/>
    </source>
</evidence>
<evidence type="ECO:0000256" key="1">
    <source>
        <dbReference type="ARBA" id="ARBA00022729"/>
    </source>
</evidence>
<dbReference type="InterPro" id="IPR011055">
    <property type="entry name" value="Dup_hybrid_motif"/>
</dbReference>
<keyword evidence="1 2" id="KW-0732">Signal</keyword>
<dbReference type="Proteomes" id="UP000663801">
    <property type="component" value="Unassembled WGS sequence"/>
</dbReference>
<dbReference type="GO" id="GO:0004222">
    <property type="term" value="F:metalloendopeptidase activity"/>
    <property type="evidence" value="ECO:0007669"/>
    <property type="project" value="TreeGrafter"/>
</dbReference>
<dbReference type="PANTHER" id="PTHR21666">
    <property type="entry name" value="PEPTIDASE-RELATED"/>
    <property type="match status" value="1"/>
</dbReference>
<reference evidence="4" key="1">
    <citation type="submission" date="2021-01" db="EMBL/GenBank/DDBJ databases">
        <title>KCTC 19127 draft genome.</title>
        <authorList>
            <person name="An D."/>
        </authorList>
    </citation>
    <scope>NUCLEOTIDE SEQUENCE</scope>
    <source>
        <strain evidence="4">KCTC 19127</strain>
    </source>
</reference>
<sequence length="179" mass="18253">MRLPWVLTVAGLLLTSLTPPADAPSGRNSPPAVALVAGVGDQDTFVLPVPGAPVFTPFRAPAHRYGAGHRGVDLAGGPGVAVLAAGDGVVAFAGTVAGRPVVSVQHPSGLRTTYEPVLASVAAGADVRAGDVLGTLQDGHPGCSTSCLHWGARLLDGDYLDPMSLLGPRRVRLYPWVDP</sequence>
<proteinExistence type="predicted"/>
<feature type="signal peptide" evidence="2">
    <location>
        <begin position="1"/>
        <end position="23"/>
    </location>
</feature>
<dbReference type="AlphaFoldDB" id="A0A939C250"/>
<dbReference type="PANTHER" id="PTHR21666:SF289">
    <property type="entry name" value="L-ALA--D-GLU ENDOPEPTIDASE"/>
    <property type="match status" value="1"/>
</dbReference>
<dbReference type="InterPro" id="IPR050570">
    <property type="entry name" value="Cell_wall_metabolism_enzyme"/>
</dbReference>
<dbReference type="SUPFAM" id="SSF51261">
    <property type="entry name" value="Duplicated hybrid motif"/>
    <property type="match status" value="1"/>
</dbReference>
<dbReference type="RefSeq" id="WP_205256250.1">
    <property type="nucleotide sequence ID" value="NZ_BAAAPV010000003.1"/>
</dbReference>
<evidence type="ECO:0000313" key="4">
    <source>
        <dbReference type="EMBL" id="MBM9476160.1"/>
    </source>
</evidence>
<dbReference type="Pfam" id="PF01551">
    <property type="entry name" value="Peptidase_M23"/>
    <property type="match status" value="1"/>
</dbReference>
<accession>A0A939C250</accession>
<evidence type="ECO:0000259" key="3">
    <source>
        <dbReference type="Pfam" id="PF01551"/>
    </source>
</evidence>
<name>A0A939C250_9ACTN</name>
<organism evidence="4 5">
    <name type="scientific">Nakamurella flavida</name>
    <dbReference type="NCBI Taxonomy" id="363630"/>
    <lineage>
        <taxon>Bacteria</taxon>
        <taxon>Bacillati</taxon>
        <taxon>Actinomycetota</taxon>
        <taxon>Actinomycetes</taxon>
        <taxon>Nakamurellales</taxon>
        <taxon>Nakamurellaceae</taxon>
        <taxon>Nakamurella</taxon>
    </lineage>
</organism>
<feature type="domain" description="M23ase beta-sheet core" evidence="3">
    <location>
        <begin position="68"/>
        <end position="162"/>
    </location>
</feature>
<evidence type="ECO:0000313" key="5">
    <source>
        <dbReference type="Proteomes" id="UP000663801"/>
    </source>
</evidence>
<comment type="caution">
    <text evidence="4">The sequence shown here is derived from an EMBL/GenBank/DDBJ whole genome shotgun (WGS) entry which is preliminary data.</text>
</comment>
<protein>
    <submittedName>
        <fullName evidence="4">M23 family metallopeptidase</fullName>
    </submittedName>
</protein>
<dbReference type="EMBL" id="JAERWL010000006">
    <property type="protein sequence ID" value="MBM9476160.1"/>
    <property type="molecule type" value="Genomic_DNA"/>
</dbReference>
<dbReference type="CDD" id="cd12797">
    <property type="entry name" value="M23_peptidase"/>
    <property type="match status" value="1"/>
</dbReference>
<gene>
    <name evidence="4" type="ORF">JL107_06860</name>
</gene>
<dbReference type="InterPro" id="IPR016047">
    <property type="entry name" value="M23ase_b-sheet_dom"/>
</dbReference>
<dbReference type="Gene3D" id="2.70.70.10">
    <property type="entry name" value="Glucose Permease (Domain IIA)"/>
    <property type="match status" value="1"/>
</dbReference>
<keyword evidence="5" id="KW-1185">Reference proteome</keyword>